<reference evidence="2" key="1">
    <citation type="submission" date="2019-12" db="EMBL/GenBank/DDBJ databases">
        <title>Genome sequencing and annotation of Brassica cretica.</title>
        <authorList>
            <person name="Studholme D.J."/>
            <person name="Sarris P.F."/>
        </authorList>
    </citation>
    <scope>NUCLEOTIDE SEQUENCE</scope>
    <source>
        <strain evidence="2">PFS-102/07</strain>
        <tissue evidence="2">Leaf</tissue>
    </source>
</reference>
<proteinExistence type="predicted"/>
<comment type="caution">
    <text evidence="2">The sequence shown here is derived from an EMBL/GenBank/DDBJ whole genome shotgun (WGS) entry which is preliminary data.</text>
</comment>
<feature type="region of interest" description="Disordered" evidence="1">
    <location>
        <begin position="97"/>
        <end position="141"/>
    </location>
</feature>
<feature type="compositionally biased region" description="Polar residues" evidence="1">
    <location>
        <begin position="97"/>
        <end position="106"/>
    </location>
</feature>
<name>A0A8S9IY13_BRACR</name>
<dbReference type="EMBL" id="QGKY02001015">
    <property type="protein sequence ID" value="KAF2573956.1"/>
    <property type="molecule type" value="Genomic_DNA"/>
</dbReference>
<dbReference type="AlphaFoldDB" id="A0A8S9IY13"/>
<sequence length="141" mass="15025">MMNVNGIVGDDRLESQPERGRSIVVTASDHSTVAQISLVFFHLCKEISAHQISTHKFCVKVTEHNFSGNTRAITVTKVLSLDTPPPTEVSVENNIAATSEETTKSGNEVCGPSNGRGDSADGESKRISAGAETAKAKRPKC</sequence>
<organism evidence="2">
    <name type="scientific">Brassica cretica</name>
    <name type="common">Mustard</name>
    <dbReference type="NCBI Taxonomy" id="69181"/>
    <lineage>
        <taxon>Eukaryota</taxon>
        <taxon>Viridiplantae</taxon>
        <taxon>Streptophyta</taxon>
        <taxon>Embryophyta</taxon>
        <taxon>Tracheophyta</taxon>
        <taxon>Spermatophyta</taxon>
        <taxon>Magnoliopsida</taxon>
        <taxon>eudicotyledons</taxon>
        <taxon>Gunneridae</taxon>
        <taxon>Pentapetalae</taxon>
        <taxon>rosids</taxon>
        <taxon>malvids</taxon>
        <taxon>Brassicales</taxon>
        <taxon>Brassicaceae</taxon>
        <taxon>Brassiceae</taxon>
        <taxon>Brassica</taxon>
    </lineage>
</organism>
<protein>
    <submittedName>
        <fullName evidence="2">Uncharacterized protein</fullName>
    </submittedName>
</protein>
<accession>A0A8S9IY13</accession>
<evidence type="ECO:0000256" key="1">
    <source>
        <dbReference type="SAM" id="MobiDB-lite"/>
    </source>
</evidence>
<evidence type="ECO:0000313" key="2">
    <source>
        <dbReference type="EMBL" id="KAF2573956.1"/>
    </source>
</evidence>
<gene>
    <name evidence="2" type="ORF">F2Q70_00002611</name>
</gene>